<accession>A0A5K7Y394</accession>
<keyword evidence="3" id="KW-0460">Magnesium</keyword>
<evidence type="ECO:0000256" key="3">
    <source>
        <dbReference type="ARBA" id="ARBA00022842"/>
    </source>
</evidence>
<dbReference type="AlphaFoldDB" id="A0A5K7Y394"/>
<proteinExistence type="evidence at transcript level"/>
<dbReference type="Gene3D" id="1.10.600.10">
    <property type="entry name" value="Farnesyl Diphosphate Synthase"/>
    <property type="match status" value="1"/>
</dbReference>
<dbReference type="InterPro" id="IPR044814">
    <property type="entry name" value="Terpene_cyclase_plant_C1"/>
</dbReference>
<evidence type="ECO:0000259" key="4">
    <source>
        <dbReference type="Pfam" id="PF01397"/>
    </source>
</evidence>
<dbReference type="SFLD" id="SFLDG01019">
    <property type="entry name" value="Terpene_Cyclase_Like_1_C_Termi"/>
    <property type="match status" value="1"/>
</dbReference>
<dbReference type="FunFam" id="1.10.600.10:FF:000007">
    <property type="entry name" value="Isoprene synthase, chloroplastic"/>
    <property type="match status" value="1"/>
</dbReference>
<evidence type="ECO:0000313" key="6">
    <source>
        <dbReference type="EMBL" id="BBO53754.1"/>
    </source>
</evidence>
<dbReference type="InterPro" id="IPR008949">
    <property type="entry name" value="Isoprenoid_synthase_dom_sf"/>
</dbReference>
<name>A0A5K7Y394_SCODU</name>
<dbReference type="PANTHER" id="PTHR31225">
    <property type="entry name" value="OS04G0344100 PROTEIN-RELATED"/>
    <property type="match status" value="1"/>
</dbReference>
<dbReference type="InterPro" id="IPR034741">
    <property type="entry name" value="Terpene_cyclase-like_1_C"/>
</dbReference>
<dbReference type="SUPFAM" id="SSF48576">
    <property type="entry name" value="Terpenoid synthases"/>
    <property type="match status" value="1"/>
</dbReference>
<reference evidence="6" key="1">
    <citation type="journal article" date="2017" name="Sci. Rep.">
        <title>Elucidation of terpenoid metabolism in Scoparia dulcis by RNA-seq analysis.</title>
        <authorList>
            <person name="Yamamura Y."/>
            <person name="Kurosaki F."/>
            <person name="Lee J.B."/>
        </authorList>
    </citation>
    <scope>NUCLEOTIDE SEQUENCE</scope>
</reference>
<dbReference type="InterPro" id="IPR036965">
    <property type="entry name" value="Terpene_synth_N_sf"/>
</dbReference>
<organism evidence="6">
    <name type="scientific">Scoparia dulcis</name>
    <name type="common">Sweet broom</name>
    <name type="synonym">Capraria dulcis</name>
    <dbReference type="NCBI Taxonomy" id="107240"/>
    <lineage>
        <taxon>Eukaryota</taxon>
        <taxon>Viridiplantae</taxon>
        <taxon>Streptophyta</taxon>
        <taxon>Embryophyta</taxon>
        <taxon>Tracheophyta</taxon>
        <taxon>Spermatophyta</taxon>
        <taxon>Magnoliopsida</taxon>
        <taxon>eudicotyledons</taxon>
        <taxon>Gunneridae</taxon>
        <taxon>Pentapetalae</taxon>
        <taxon>asterids</taxon>
        <taxon>lamiids</taxon>
        <taxon>Lamiales</taxon>
        <taxon>Plantaginaceae</taxon>
        <taxon>Gratioleae</taxon>
        <taxon>Scoparia</taxon>
    </lineage>
</organism>
<dbReference type="PANTHER" id="PTHR31225:SF9">
    <property type="entry name" value="TERPENE SYNTHASE 10"/>
    <property type="match status" value="1"/>
</dbReference>
<dbReference type="FunFam" id="1.50.10.130:FF:000001">
    <property type="entry name" value="Isoprene synthase, chloroplastic"/>
    <property type="match status" value="1"/>
</dbReference>
<gene>
    <name evidence="6" type="primary">SdTPS4</name>
</gene>
<dbReference type="SFLD" id="SFLDS00005">
    <property type="entry name" value="Isoprenoid_Synthase_Type_I"/>
    <property type="match status" value="1"/>
</dbReference>
<dbReference type="Gene3D" id="1.50.10.130">
    <property type="entry name" value="Terpene synthase, N-terminal domain"/>
    <property type="match status" value="1"/>
</dbReference>
<dbReference type="InterPro" id="IPR008930">
    <property type="entry name" value="Terpenoid_cyclase/PrenylTrfase"/>
</dbReference>
<dbReference type="SUPFAM" id="SSF48239">
    <property type="entry name" value="Terpenoid cyclases/Protein prenyltransferases"/>
    <property type="match status" value="1"/>
</dbReference>
<dbReference type="Pfam" id="PF03936">
    <property type="entry name" value="Terpene_synth_C"/>
    <property type="match status" value="1"/>
</dbReference>
<evidence type="ECO:0000256" key="1">
    <source>
        <dbReference type="ARBA" id="ARBA00001946"/>
    </source>
</evidence>
<dbReference type="GO" id="GO:0016102">
    <property type="term" value="P:diterpenoid biosynthetic process"/>
    <property type="evidence" value="ECO:0007669"/>
    <property type="project" value="InterPro"/>
</dbReference>
<dbReference type="InterPro" id="IPR005630">
    <property type="entry name" value="Terpene_synthase_metal-bd"/>
</dbReference>
<dbReference type="InterPro" id="IPR001906">
    <property type="entry name" value="Terpene_synth_N"/>
</dbReference>
<dbReference type="GO" id="GO:0010333">
    <property type="term" value="F:terpene synthase activity"/>
    <property type="evidence" value="ECO:0007669"/>
    <property type="project" value="InterPro"/>
</dbReference>
<dbReference type="Pfam" id="PF01397">
    <property type="entry name" value="Terpene_synth"/>
    <property type="match status" value="1"/>
</dbReference>
<dbReference type="InterPro" id="IPR050148">
    <property type="entry name" value="Terpene_synthase-like"/>
</dbReference>
<sequence length="596" mass="70074">MATITKLMCLVCHKPNNHTRNFEREGATRRRSGNYKPPFWDYGYIQSFNSKYSGAKQYMERASELKMEVKKMLEDARSLKPVIDSLELIDDLQRLAISYHFEDEIKKILTSIYERKYMHDHVKNVTTTINDGPNAEKDLYSTALEFRLLRQHRFSIHQEIFDHYKDKKGAFKSSLEKDMKGLLELYEVSHLLMMDEKTLELARGFSTRLLQQNIGFYDQNRGEDENLVHLLVRNALEMPLHWRVQRLNARWFIDVCEKRKDKNLTVLIELAKLDFNIVQATHQEELKEVSRWWKRTCLSEMLPFVRDRLVENYFWTIGVFSEPQHGYQRLMGTKVNALITTIDDIYDVYGTSSELQHFTAVIQRTINIRWDIEAMDELPSYMRLCFLALNNFVNEMAYDVLKEQGVVIIPYLRKSWVDLCTAYLQEAKWYAEGYIPGLEEYINNAWISISAPAILSQAFFLLEDPIKEEILQSLYKYHDIIRCSSMILRLANDLGTSPHEMERGDVPKSIQCYMNETGASEMEAREHIKSLICETWKEMNKERMRNDCPFSEAFVESAVGLGRMAQYMYEHGDGHGIQNSQIKQRISSLLFDPIEY</sequence>
<evidence type="ECO:0000256" key="2">
    <source>
        <dbReference type="ARBA" id="ARBA00022723"/>
    </source>
</evidence>
<evidence type="ECO:0000259" key="5">
    <source>
        <dbReference type="Pfam" id="PF03936"/>
    </source>
</evidence>
<reference evidence="6" key="2">
    <citation type="submission" date="2019-10" db="EMBL/GenBank/DDBJ databases">
        <title>In vivo functional analysis of terpene synthase genes from medicinal plant Scoparia dulcis.</title>
        <authorList>
            <person name="Yamamura Y."/>
            <person name="Ishita K."/>
            <person name="Yamamoto R."/>
            <person name="Lee J.B."/>
        </authorList>
    </citation>
    <scope>NUCLEOTIDE SEQUENCE</scope>
</reference>
<dbReference type="GO" id="GO:0000287">
    <property type="term" value="F:magnesium ion binding"/>
    <property type="evidence" value="ECO:0007669"/>
    <property type="project" value="InterPro"/>
</dbReference>
<keyword evidence="2" id="KW-0479">Metal-binding</keyword>
<dbReference type="EMBL" id="LC505622">
    <property type="protein sequence ID" value="BBO53754.1"/>
    <property type="molecule type" value="mRNA"/>
</dbReference>
<feature type="domain" description="Terpene synthase N-terminal" evidence="4">
    <location>
        <begin position="40"/>
        <end position="214"/>
    </location>
</feature>
<dbReference type="SFLD" id="SFLDG01604">
    <property type="entry name" value="Terpene_Cyclase_Like_1_C_Termi"/>
    <property type="match status" value="1"/>
</dbReference>
<comment type="cofactor">
    <cofactor evidence="1">
        <name>Mg(2+)</name>
        <dbReference type="ChEBI" id="CHEBI:18420"/>
    </cofactor>
</comment>
<protein>
    <submittedName>
        <fullName evidence="6">Putative (R)-limonene synthase</fullName>
    </submittedName>
</protein>
<dbReference type="CDD" id="cd00684">
    <property type="entry name" value="Terpene_cyclase_plant_C1"/>
    <property type="match status" value="1"/>
</dbReference>
<feature type="domain" description="Terpene synthase metal-binding" evidence="5">
    <location>
        <begin position="297"/>
        <end position="538"/>
    </location>
</feature>